<dbReference type="Gene3D" id="1.10.3680.10">
    <property type="entry name" value="TerB-like"/>
    <property type="match status" value="1"/>
</dbReference>
<dbReference type="PROSITE" id="PS50076">
    <property type="entry name" value="DNAJ_2"/>
    <property type="match status" value="1"/>
</dbReference>
<evidence type="ECO:0000256" key="1">
    <source>
        <dbReference type="ARBA" id="ARBA00023186"/>
    </source>
</evidence>
<accession>A0ABM8Q9W1</accession>
<dbReference type="PANTHER" id="PTHR44145:SF3">
    <property type="entry name" value="DNAJ HOMOLOG SUBFAMILY A MEMBER 3, MITOCHONDRIAL"/>
    <property type="match status" value="1"/>
</dbReference>
<dbReference type="SUPFAM" id="SSF46565">
    <property type="entry name" value="Chaperone J-domain"/>
    <property type="match status" value="1"/>
</dbReference>
<dbReference type="CDD" id="cd06257">
    <property type="entry name" value="DnaJ"/>
    <property type="match status" value="1"/>
</dbReference>
<dbReference type="EMBL" id="CAJHOF010000028">
    <property type="protein sequence ID" value="CAD7289784.1"/>
    <property type="molecule type" value="Genomic_DNA"/>
</dbReference>
<dbReference type="InterPro" id="IPR051938">
    <property type="entry name" value="Apopto_cytoskel_mod"/>
</dbReference>
<feature type="domain" description="J" evidence="2">
    <location>
        <begin position="190"/>
        <end position="256"/>
    </location>
</feature>
<keyword evidence="4" id="KW-1185">Reference proteome</keyword>
<dbReference type="Proteomes" id="UP000789803">
    <property type="component" value="Unassembled WGS sequence"/>
</dbReference>
<keyword evidence="1" id="KW-0143">Chaperone</keyword>
<dbReference type="InterPro" id="IPR036869">
    <property type="entry name" value="J_dom_sf"/>
</dbReference>
<sequence>MLSFLFYLFIFWLIFKFAGRIFGGLQGGFGGNFSGINFRQASQDEAKFLTALLAKIAKGDGRVSELEAQLISEIFDDLVAKTGVSRAELKAVFDTEKELVDEAYDVAREYKLKFRLSQQIAVARITFFLNLAYIDGEFGAGERRVIEQIARGFYISNSVLDMIIARFERFYTGSRYQNSSNSSTQSRAKDPYEVLEISRSTSFSDVKKRYRELVKKYHPDILMGQGESEAVIEKSTKKLQEINEAYESIKMERGES</sequence>
<evidence type="ECO:0000313" key="3">
    <source>
        <dbReference type="EMBL" id="CAD7289784.1"/>
    </source>
</evidence>
<proteinExistence type="predicted"/>
<dbReference type="RefSeq" id="WP_229933637.1">
    <property type="nucleotide sequence ID" value="NZ_CAJHOF010000028.1"/>
</dbReference>
<name>A0ABM8Q9W1_9BACT</name>
<dbReference type="InterPro" id="IPR001623">
    <property type="entry name" value="DnaJ_domain"/>
</dbReference>
<dbReference type="PRINTS" id="PR00625">
    <property type="entry name" value="JDOMAIN"/>
</dbReference>
<dbReference type="CDD" id="cd07316">
    <property type="entry name" value="terB_like_DjlA"/>
    <property type="match status" value="1"/>
</dbReference>
<dbReference type="Gene3D" id="1.10.287.110">
    <property type="entry name" value="DnaJ domain"/>
    <property type="match status" value="1"/>
</dbReference>
<dbReference type="InterPro" id="IPR007791">
    <property type="entry name" value="DjlA_N"/>
</dbReference>
<dbReference type="Pfam" id="PF05099">
    <property type="entry name" value="TerB"/>
    <property type="match status" value="1"/>
</dbReference>
<dbReference type="SUPFAM" id="SSF158682">
    <property type="entry name" value="TerB-like"/>
    <property type="match status" value="1"/>
</dbReference>
<reference evidence="3 4" key="1">
    <citation type="submission" date="2020-11" db="EMBL/GenBank/DDBJ databases">
        <authorList>
            <person name="Peeters C."/>
        </authorList>
    </citation>
    <scope>NUCLEOTIDE SEQUENCE [LARGE SCALE GENOMIC DNA]</scope>
    <source>
        <strain evidence="3 4">LMG 7974</strain>
    </source>
</reference>
<dbReference type="PANTHER" id="PTHR44145">
    <property type="entry name" value="DNAJ HOMOLOG SUBFAMILY A MEMBER 3, MITOCHONDRIAL"/>
    <property type="match status" value="1"/>
</dbReference>
<dbReference type="InterPro" id="IPR029024">
    <property type="entry name" value="TerB-like"/>
</dbReference>
<evidence type="ECO:0000313" key="4">
    <source>
        <dbReference type="Proteomes" id="UP000789803"/>
    </source>
</evidence>
<dbReference type="Pfam" id="PF00226">
    <property type="entry name" value="DnaJ"/>
    <property type="match status" value="1"/>
</dbReference>
<evidence type="ECO:0000259" key="2">
    <source>
        <dbReference type="PROSITE" id="PS50076"/>
    </source>
</evidence>
<gene>
    <name evidence="3" type="primary">djlA</name>
    <name evidence="3" type="ORF">LMG7974_01867</name>
</gene>
<protein>
    <submittedName>
        <fullName evidence="3">Co-chaperone protein DjlA</fullName>
    </submittedName>
</protein>
<comment type="caution">
    <text evidence="3">The sequence shown here is derived from an EMBL/GenBank/DDBJ whole genome shotgun (WGS) entry which is preliminary data.</text>
</comment>
<dbReference type="SMART" id="SM00271">
    <property type="entry name" value="DnaJ"/>
    <property type="match status" value="1"/>
</dbReference>
<organism evidence="3 4">
    <name type="scientific">Campylobacter majalis</name>
    <dbReference type="NCBI Taxonomy" id="2790656"/>
    <lineage>
        <taxon>Bacteria</taxon>
        <taxon>Pseudomonadati</taxon>
        <taxon>Campylobacterota</taxon>
        <taxon>Epsilonproteobacteria</taxon>
        <taxon>Campylobacterales</taxon>
        <taxon>Campylobacteraceae</taxon>
        <taxon>Campylobacter</taxon>
    </lineage>
</organism>